<keyword evidence="2" id="KW-1185">Reference proteome</keyword>
<accession>A0A9J6F793</accession>
<evidence type="ECO:0000313" key="1">
    <source>
        <dbReference type="EMBL" id="KAH9361486.1"/>
    </source>
</evidence>
<gene>
    <name evidence="1" type="ORF">HPB48_004571</name>
</gene>
<sequence>MARVPDAQRREIISLSQKGYTQPYIGSLVNRPLKTANRILQAFKYEGRVRDAPAPHRLELLRTKKTRVL</sequence>
<comment type="caution">
    <text evidence="1">The sequence shown here is derived from an EMBL/GenBank/DDBJ whole genome shotgun (WGS) entry which is preliminary data.</text>
</comment>
<protein>
    <submittedName>
        <fullName evidence="1">Uncharacterized protein</fullName>
    </submittedName>
</protein>
<organism evidence="1 2">
    <name type="scientific">Haemaphysalis longicornis</name>
    <name type="common">Bush tick</name>
    <dbReference type="NCBI Taxonomy" id="44386"/>
    <lineage>
        <taxon>Eukaryota</taxon>
        <taxon>Metazoa</taxon>
        <taxon>Ecdysozoa</taxon>
        <taxon>Arthropoda</taxon>
        <taxon>Chelicerata</taxon>
        <taxon>Arachnida</taxon>
        <taxon>Acari</taxon>
        <taxon>Parasitiformes</taxon>
        <taxon>Ixodida</taxon>
        <taxon>Ixodoidea</taxon>
        <taxon>Ixodidae</taxon>
        <taxon>Haemaphysalinae</taxon>
        <taxon>Haemaphysalis</taxon>
    </lineage>
</organism>
<proteinExistence type="predicted"/>
<dbReference type="OMA" id="CYEGRIM"/>
<name>A0A9J6F793_HAELO</name>
<dbReference type="Proteomes" id="UP000821853">
    <property type="component" value="Chromosome 1"/>
</dbReference>
<evidence type="ECO:0000313" key="2">
    <source>
        <dbReference type="Proteomes" id="UP000821853"/>
    </source>
</evidence>
<reference evidence="1 2" key="1">
    <citation type="journal article" date="2020" name="Cell">
        <title>Large-Scale Comparative Analyses of Tick Genomes Elucidate Their Genetic Diversity and Vector Capacities.</title>
        <authorList>
            <consortium name="Tick Genome and Microbiome Consortium (TIGMIC)"/>
            <person name="Jia N."/>
            <person name="Wang J."/>
            <person name="Shi W."/>
            <person name="Du L."/>
            <person name="Sun Y."/>
            <person name="Zhan W."/>
            <person name="Jiang J.F."/>
            <person name="Wang Q."/>
            <person name="Zhang B."/>
            <person name="Ji P."/>
            <person name="Bell-Sakyi L."/>
            <person name="Cui X.M."/>
            <person name="Yuan T.T."/>
            <person name="Jiang B.G."/>
            <person name="Yang W.F."/>
            <person name="Lam T.T."/>
            <person name="Chang Q.C."/>
            <person name="Ding S.J."/>
            <person name="Wang X.J."/>
            <person name="Zhu J.G."/>
            <person name="Ruan X.D."/>
            <person name="Zhao L."/>
            <person name="Wei J.T."/>
            <person name="Ye R.Z."/>
            <person name="Que T.C."/>
            <person name="Du C.H."/>
            <person name="Zhou Y.H."/>
            <person name="Cheng J.X."/>
            <person name="Dai P.F."/>
            <person name="Guo W.B."/>
            <person name="Han X.H."/>
            <person name="Huang E.J."/>
            <person name="Li L.F."/>
            <person name="Wei W."/>
            <person name="Gao Y.C."/>
            <person name="Liu J.Z."/>
            <person name="Shao H.Z."/>
            <person name="Wang X."/>
            <person name="Wang C.C."/>
            <person name="Yang T.C."/>
            <person name="Huo Q.B."/>
            <person name="Li W."/>
            <person name="Chen H.Y."/>
            <person name="Chen S.E."/>
            <person name="Zhou L.G."/>
            <person name="Ni X.B."/>
            <person name="Tian J.H."/>
            <person name="Sheng Y."/>
            <person name="Liu T."/>
            <person name="Pan Y.S."/>
            <person name="Xia L.Y."/>
            <person name="Li J."/>
            <person name="Zhao F."/>
            <person name="Cao W.C."/>
        </authorList>
    </citation>
    <scope>NUCLEOTIDE SEQUENCE [LARGE SCALE GENOMIC DNA]</scope>
    <source>
        <strain evidence="1">HaeL-2018</strain>
    </source>
</reference>
<dbReference type="AlphaFoldDB" id="A0A9J6F793"/>
<dbReference type="EMBL" id="JABSTR010000001">
    <property type="protein sequence ID" value="KAH9361486.1"/>
    <property type="molecule type" value="Genomic_DNA"/>
</dbReference>
<dbReference type="VEuPathDB" id="VectorBase:HLOH_046106"/>
<dbReference type="OrthoDB" id="6503215at2759"/>